<dbReference type="Gene3D" id="3.40.50.1820">
    <property type="entry name" value="alpha/beta hydrolase"/>
    <property type="match status" value="1"/>
</dbReference>
<dbReference type="GO" id="GO:0006631">
    <property type="term" value="P:fatty acid metabolic process"/>
    <property type="evidence" value="ECO:0007669"/>
    <property type="project" value="UniProtKB-KW"/>
</dbReference>
<dbReference type="EMBL" id="NBSH01000003">
    <property type="protein sequence ID" value="ORX39168.1"/>
    <property type="molecule type" value="Genomic_DNA"/>
</dbReference>
<protein>
    <recommendedName>
        <fullName evidence="3">Acyl-protein thioesterase 1</fullName>
        <ecNumber evidence="2">3.1.2.22</ecNumber>
    </recommendedName>
    <alternativeName>
        <fullName evidence="8">Palmitoyl-protein hydrolase</fullName>
    </alternativeName>
</protein>
<comment type="catalytic activity">
    <reaction evidence="9">
        <text>S-hexadecanoyl-L-cysteinyl-[protein] + H2O = L-cysteinyl-[protein] + hexadecanoate + H(+)</text>
        <dbReference type="Rhea" id="RHEA:19233"/>
        <dbReference type="Rhea" id="RHEA-COMP:10131"/>
        <dbReference type="Rhea" id="RHEA-COMP:11032"/>
        <dbReference type="ChEBI" id="CHEBI:7896"/>
        <dbReference type="ChEBI" id="CHEBI:15377"/>
        <dbReference type="ChEBI" id="CHEBI:15378"/>
        <dbReference type="ChEBI" id="CHEBI:29950"/>
        <dbReference type="ChEBI" id="CHEBI:74151"/>
        <dbReference type="EC" id="3.1.2.22"/>
    </reaction>
</comment>
<dbReference type="InParanoid" id="A0A1Y1UM85"/>
<comment type="function">
    <text evidence="7">Hydrolyzes fatty acids from S-acylated cysteine residues in proteins with a strong preference for palmitoylated G-alpha proteins over other acyl substrates. Mediates the deacylation of G-alpha proteins such as GPA1 in vivo, but has weak or no activity toward palmitoylated Ras proteins. Has weak lysophospholipase activity in vitro; however such activity may not exist in vivo.</text>
</comment>
<evidence type="ECO:0000256" key="7">
    <source>
        <dbReference type="ARBA" id="ARBA00029392"/>
    </source>
</evidence>
<dbReference type="RefSeq" id="XP_021873031.1">
    <property type="nucleotide sequence ID" value="XM_022015071.1"/>
</dbReference>
<keyword evidence="12" id="KW-1185">Reference proteome</keyword>
<keyword evidence="6" id="KW-0276">Fatty acid metabolism</keyword>
<dbReference type="OrthoDB" id="2418081at2759"/>
<dbReference type="InterPro" id="IPR029058">
    <property type="entry name" value="AB_hydrolase_fold"/>
</dbReference>
<comment type="caution">
    <text evidence="11">The sequence shown here is derived from an EMBL/GenBank/DDBJ whole genome shotgun (WGS) entry which is preliminary data.</text>
</comment>
<evidence type="ECO:0000256" key="2">
    <source>
        <dbReference type="ARBA" id="ARBA00012423"/>
    </source>
</evidence>
<dbReference type="PANTHER" id="PTHR10655:SF17">
    <property type="entry name" value="LYSOPHOSPHOLIPASE-LIKE PROTEIN 1"/>
    <property type="match status" value="1"/>
</dbReference>
<evidence type="ECO:0000256" key="6">
    <source>
        <dbReference type="ARBA" id="ARBA00022832"/>
    </source>
</evidence>
<dbReference type="InterPro" id="IPR050565">
    <property type="entry name" value="LYPA1-2/EST-like"/>
</dbReference>
<evidence type="ECO:0000256" key="5">
    <source>
        <dbReference type="ARBA" id="ARBA00022801"/>
    </source>
</evidence>
<dbReference type="STRING" id="4999.A0A1Y1UM85"/>
<keyword evidence="4" id="KW-0719">Serine esterase</keyword>
<feature type="domain" description="Phospholipase/carboxylesterase/thioesterase" evidence="10">
    <location>
        <begin position="9"/>
        <end position="232"/>
    </location>
</feature>
<gene>
    <name evidence="11" type="ORF">BD324DRAFT_618706</name>
</gene>
<dbReference type="AlphaFoldDB" id="A0A1Y1UM85"/>
<evidence type="ECO:0000259" key="10">
    <source>
        <dbReference type="Pfam" id="PF02230"/>
    </source>
</evidence>
<proteinExistence type="inferred from homology"/>
<dbReference type="EC" id="3.1.2.22" evidence="2"/>
<evidence type="ECO:0000256" key="4">
    <source>
        <dbReference type="ARBA" id="ARBA00022487"/>
    </source>
</evidence>
<name>A0A1Y1UM85_9TREE</name>
<keyword evidence="5" id="KW-0378">Hydrolase</keyword>
<dbReference type="InterPro" id="IPR003140">
    <property type="entry name" value="PLipase/COase/thioEstase"/>
</dbReference>
<dbReference type="GO" id="GO:0005737">
    <property type="term" value="C:cytoplasm"/>
    <property type="evidence" value="ECO:0007669"/>
    <property type="project" value="TreeGrafter"/>
</dbReference>
<organism evidence="11 12">
    <name type="scientific">Kockovaella imperatae</name>
    <dbReference type="NCBI Taxonomy" id="4999"/>
    <lineage>
        <taxon>Eukaryota</taxon>
        <taxon>Fungi</taxon>
        <taxon>Dikarya</taxon>
        <taxon>Basidiomycota</taxon>
        <taxon>Agaricomycotina</taxon>
        <taxon>Tremellomycetes</taxon>
        <taxon>Tremellales</taxon>
        <taxon>Cuniculitremaceae</taxon>
        <taxon>Kockovaella</taxon>
    </lineage>
</organism>
<sequence>MSSLKHLKVSPKEAHTATIIFLHGLGDSGQGWLPVAKALWSNFPGLKWILPHAPLQPVTINQGMRMPSWFDLSTLDKLTDSKYDDERGLLASIASVDALIQAEVDAGIPESKIFLGGFSQGGAVAMYSGLTGKRRLGGLLALSTWIPLNHKVPQTLTTHSRDIPIFWGHGKDDPVVAYEFGERSVDLLTRQLGFPRVPAGSIFARPGLRFQTYEHIGHGTNQREIEDIKLWLEAALK</sequence>
<evidence type="ECO:0000313" key="12">
    <source>
        <dbReference type="Proteomes" id="UP000193218"/>
    </source>
</evidence>
<dbReference type="Pfam" id="PF02230">
    <property type="entry name" value="Abhydrolase_2"/>
    <property type="match status" value="1"/>
</dbReference>
<dbReference type="SUPFAM" id="SSF53474">
    <property type="entry name" value="alpha/beta-Hydrolases"/>
    <property type="match status" value="1"/>
</dbReference>
<evidence type="ECO:0000256" key="9">
    <source>
        <dbReference type="ARBA" id="ARBA00047337"/>
    </source>
</evidence>
<evidence type="ECO:0000256" key="3">
    <source>
        <dbReference type="ARBA" id="ARBA00014923"/>
    </source>
</evidence>
<dbReference type="Proteomes" id="UP000193218">
    <property type="component" value="Unassembled WGS sequence"/>
</dbReference>
<evidence type="ECO:0000313" key="11">
    <source>
        <dbReference type="EMBL" id="ORX39168.1"/>
    </source>
</evidence>
<dbReference type="GO" id="GO:0008474">
    <property type="term" value="F:palmitoyl-(protein) hydrolase activity"/>
    <property type="evidence" value="ECO:0007669"/>
    <property type="project" value="UniProtKB-EC"/>
</dbReference>
<evidence type="ECO:0000256" key="1">
    <source>
        <dbReference type="ARBA" id="ARBA00006499"/>
    </source>
</evidence>
<dbReference type="GO" id="GO:0052689">
    <property type="term" value="F:carboxylic ester hydrolase activity"/>
    <property type="evidence" value="ECO:0007669"/>
    <property type="project" value="UniProtKB-KW"/>
</dbReference>
<comment type="similarity">
    <text evidence="1">Belongs to the AB hydrolase superfamily. AB hydrolase 2 family.</text>
</comment>
<evidence type="ECO:0000256" key="8">
    <source>
        <dbReference type="ARBA" id="ARBA00031195"/>
    </source>
</evidence>
<reference evidence="11 12" key="1">
    <citation type="submission" date="2017-03" db="EMBL/GenBank/DDBJ databases">
        <title>Widespread Adenine N6-methylation of Active Genes in Fungi.</title>
        <authorList>
            <consortium name="DOE Joint Genome Institute"/>
            <person name="Mondo S.J."/>
            <person name="Dannebaum R.O."/>
            <person name="Kuo R.C."/>
            <person name="Louie K.B."/>
            <person name="Bewick A.J."/>
            <person name="Labutti K."/>
            <person name="Haridas S."/>
            <person name="Kuo A."/>
            <person name="Salamov A."/>
            <person name="Ahrendt S.R."/>
            <person name="Lau R."/>
            <person name="Bowen B.P."/>
            <person name="Lipzen A."/>
            <person name="Sullivan W."/>
            <person name="Andreopoulos W.B."/>
            <person name="Clum A."/>
            <person name="Lindquist E."/>
            <person name="Daum C."/>
            <person name="Northen T.R."/>
            <person name="Ramamoorthy G."/>
            <person name="Schmitz R.J."/>
            <person name="Gryganskyi A."/>
            <person name="Culley D."/>
            <person name="Magnuson J."/>
            <person name="James T.Y."/>
            <person name="O'Malley M.A."/>
            <person name="Stajich J.E."/>
            <person name="Spatafora J.W."/>
            <person name="Visel A."/>
            <person name="Grigoriev I.V."/>
        </authorList>
    </citation>
    <scope>NUCLEOTIDE SEQUENCE [LARGE SCALE GENOMIC DNA]</scope>
    <source>
        <strain evidence="11 12">NRRL Y-17943</strain>
    </source>
</reference>
<dbReference type="FunCoup" id="A0A1Y1UM85">
    <property type="interactions" value="326"/>
</dbReference>
<keyword evidence="6" id="KW-0443">Lipid metabolism</keyword>
<accession>A0A1Y1UM85</accession>
<dbReference type="GeneID" id="33556879"/>
<dbReference type="PANTHER" id="PTHR10655">
    <property type="entry name" value="LYSOPHOSPHOLIPASE-RELATED"/>
    <property type="match status" value="1"/>
</dbReference>